<dbReference type="Gene3D" id="3.10.450.50">
    <property type="match status" value="2"/>
</dbReference>
<feature type="chain" id="PRO_5011667095" description="SnoaL-like domain-containing protein" evidence="1">
    <location>
        <begin position="19"/>
        <end position="311"/>
    </location>
</feature>
<dbReference type="SUPFAM" id="SSF54427">
    <property type="entry name" value="NTF2-like"/>
    <property type="match status" value="2"/>
</dbReference>
<feature type="signal peptide" evidence="1">
    <location>
        <begin position="1"/>
        <end position="18"/>
    </location>
</feature>
<dbReference type="STRING" id="1128970.SAMN04487935_3462"/>
<keyword evidence="1" id="KW-0732">Signal</keyword>
<protein>
    <recommendedName>
        <fullName evidence="4">SnoaL-like domain-containing protein</fullName>
    </recommendedName>
</protein>
<sequence length="311" mass="35816">MKKLFLIAVLFAAFVCNAQKKTNGTIYIEHPAIAVVENMTKAFVAGDVQKLATYLSDDFRSYNGVSGKITDKGDDKAAYLQMAKAWHDQLDYYSITPWGEAYPDALEYKKDNDKNVIWVLSWDKLKGVHKATGVKVEMPLHRSFVVDKDNKIKMAIDYMDSNVITEIRQSYSDRTNGTIYNHHEYINTVKKMVYALENKDYAKSYSFYADDARFFSLGDFSKNGISLEEQKAMDKKILEKFEISSIDIVGYPDYLHYELGDGRTVLSWWNFNLIRKSDKKTIVFPIHLSDEFNKDGKITSETAYYDSKLLD</sequence>
<name>A0A1G9CC43_9FLAO</name>
<dbReference type="Proteomes" id="UP000199580">
    <property type="component" value="Unassembled WGS sequence"/>
</dbReference>
<dbReference type="EMBL" id="FNEZ01000007">
    <property type="protein sequence ID" value="SDK49014.1"/>
    <property type="molecule type" value="Genomic_DNA"/>
</dbReference>
<accession>A0A1G9CC43</accession>
<dbReference type="InterPro" id="IPR032710">
    <property type="entry name" value="NTF2-like_dom_sf"/>
</dbReference>
<evidence type="ECO:0000256" key="1">
    <source>
        <dbReference type="SAM" id="SignalP"/>
    </source>
</evidence>
<keyword evidence="3" id="KW-1185">Reference proteome</keyword>
<gene>
    <name evidence="2" type="ORF">SAMN04487935_3462</name>
</gene>
<evidence type="ECO:0008006" key="4">
    <source>
        <dbReference type="Google" id="ProtNLM"/>
    </source>
</evidence>
<evidence type="ECO:0000313" key="2">
    <source>
        <dbReference type="EMBL" id="SDK49014.1"/>
    </source>
</evidence>
<proteinExistence type="predicted"/>
<dbReference type="OrthoDB" id="793359at2"/>
<dbReference type="AlphaFoldDB" id="A0A1G9CC43"/>
<dbReference type="RefSeq" id="WP_091398488.1">
    <property type="nucleotide sequence ID" value="NZ_BKAI01000010.1"/>
</dbReference>
<organism evidence="2 3">
    <name type="scientific">Flavobacterium noncentrifugens</name>
    <dbReference type="NCBI Taxonomy" id="1128970"/>
    <lineage>
        <taxon>Bacteria</taxon>
        <taxon>Pseudomonadati</taxon>
        <taxon>Bacteroidota</taxon>
        <taxon>Flavobacteriia</taxon>
        <taxon>Flavobacteriales</taxon>
        <taxon>Flavobacteriaceae</taxon>
        <taxon>Flavobacterium</taxon>
    </lineage>
</organism>
<evidence type="ECO:0000313" key="3">
    <source>
        <dbReference type="Proteomes" id="UP000199580"/>
    </source>
</evidence>
<reference evidence="2 3" key="1">
    <citation type="submission" date="2016-10" db="EMBL/GenBank/DDBJ databases">
        <authorList>
            <person name="de Groot N.N."/>
        </authorList>
    </citation>
    <scope>NUCLEOTIDE SEQUENCE [LARGE SCALE GENOMIC DNA]</scope>
    <source>
        <strain evidence="2 3">CGMCC 1.10076</strain>
    </source>
</reference>